<gene>
    <name evidence="1" type="ORF">CEXT_584701</name>
</gene>
<proteinExistence type="predicted"/>
<reference evidence="1 2" key="1">
    <citation type="submission" date="2021-06" db="EMBL/GenBank/DDBJ databases">
        <title>Caerostris extrusa draft genome.</title>
        <authorList>
            <person name="Kono N."/>
            <person name="Arakawa K."/>
        </authorList>
    </citation>
    <scope>NUCLEOTIDE SEQUENCE [LARGE SCALE GENOMIC DNA]</scope>
</reference>
<name>A0AAV4P2F6_CAEEX</name>
<keyword evidence="2" id="KW-1185">Reference proteome</keyword>
<accession>A0AAV4P2F6</accession>
<dbReference type="Proteomes" id="UP001054945">
    <property type="component" value="Unassembled WGS sequence"/>
</dbReference>
<dbReference type="EMBL" id="BPLR01004002">
    <property type="protein sequence ID" value="GIX91201.1"/>
    <property type="molecule type" value="Genomic_DNA"/>
</dbReference>
<evidence type="ECO:0000313" key="1">
    <source>
        <dbReference type="EMBL" id="GIX91201.1"/>
    </source>
</evidence>
<sequence length="82" mass="9596">MNSIPQHTGFPPKLSENARLFANPTKMMHFMPMFLLDKTSAHLQIFQLSCFLPRDEMSLPFFKLHSRFQSYIPQKHKCTVAI</sequence>
<dbReference type="AlphaFoldDB" id="A0AAV4P2F6"/>
<protein>
    <submittedName>
        <fullName evidence="1">Uncharacterized protein</fullName>
    </submittedName>
</protein>
<comment type="caution">
    <text evidence="1">The sequence shown here is derived from an EMBL/GenBank/DDBJ whole genome shotgun (WGS) entry which is preliminary data.</text>
</comment>
<organism evidence="1 2">
    <name type="scientific">Caerostris extrusa</name>
    <name type="common">Bark spider</name>
    <name type="synonym">Caerostris bankana</name>
    <dbReference type="NCBI Taxonomy" id="172846"/>
    <lineage>
        <taxon>Eukaryota</taxon>
        <taxon>Metazoa</taxon>
        <taxon>Ecdysozoa</taxon>
        <taxon>Arthropoda</taxon>
        <taxon>Chelicerata</taxon>
        <taxon>Arachnida</taxon>
        <taxon>Araneae</taxon>
        <taxon>Araneomorphae</taxon>
        <taxon>Entelegynae</taxon>
        <taxon>Araneoidea</taxon>
        <taxon>Araneidae</taxon>
        <taxon>Caerostris</taxon>
    </lineage>
</organism>
<evidence type="ECO:0000313" key="2">
    <source>
        <dbReference type="Proteomes" id="UP001054945"/>
    </source>
</evidence>